<feature type="domain" description="Response regulatory" evidence="8">
    <location>
        <begin position="8"/>
        <end position="127"/>
    </location>
</feature>
<dbReference type="InterPro" id="IPR011006">
    <property type="entry name" value="CheY-like_superfamily"/>
</dbReference>
<evidence type="ECO:0000259" key="8">
    <source>
        <dbReference type="PROSITE" id="PS50110"/>
    </source>
</evidence>
<keyword evidence="6" id="KW-0597">Phosphoprotein</keyword>
<dbReference type="InterPro" id="IPR058031">
    <property type="entry name" value="AAA_lid_NorR"/>
</dbReference>
<dbReference type="PANTHER" id="PTHR32071:SF113">
    <property type="entry name" value="ALGINATE BIOSYNTHESIS TRANSCRIPTIONAL REGULATORY PROTEIN ALGB"/>
    <property type="match status" value="1"/>
</dbReference>
<dbReference type="Proteomes" id="UP001597544">
    <property type="component" value="Unassembled WGS sequence"/>
</dbReference>
<evidence type="ECO:0000256" key="4">
    <source>
        <dbReference type="ARBA" id="ARBA00023125"/>
    </source>
</evidence>
<dbReference type="Pfam" id="PF25601">
    <property type="entry name" value="AAA_lid_14"/>
    <property type="match status" value="1"/>
</dbReference>
<dbReference type="InterPro" id="IPR009057">
    <property type="entry name" value="Homeodomain-like_sf"/>
</dbReference>
<organism evidence="9 10">
    <name type="scientific">Pontibacter locisalis</name>
    <dbReference type="NCBI Taxonomy" id="1719035"/>
    <lineage>
        <taxon>Bacteria</taxon>
        <taxon>Pseudomonadati</taxon>
        <taxon>Bacteroidota</taxon>
        <taxon>Cytophagia</taxon>
        <taxon>Cytophagales</taxon>
        <taxon>Hymenobacteraceae</taxon>
        <taxon>Pontibacter</taxon>
    </lineage>
</organism>
<dbReference type="CDD" id="cd00009">
    <property type="entry name" value="AAA"/>
    <property type="match status" value="1"/>
</dbReference>
<dbReference type="PROSITE" id="PS00688">
    <property type="entry name" value="SIGMA54_INTERACT_3"/>
    <property type="match status" value="1"/>
</dbReference>
<evidence type="ECO:0000256" key="2">
    <source>
        <dbReference type="ARBA" id="ARBA00022840"/>
    </source>
</evidence>
<keyword evidence="1" id="KW-0547">Nucleotide-binding</keyword>
<dbReference type="RefSeq" id="WP_377510192.1">
    <property type="nucleotide sequence ID" value="NZ_JBHULU010000021.1"/>
</dbReference>
<name>A0ABW5IQZ6_9BACT</name>
<keyword evidence="2" id="KW-0067">ATP-binding</keyword>
<dbReference type="Gene3D" id="1.10.8.60">
    <property type="match status" value="1"/>
</dbReference>
<dbReference type="InterPro" id="IPR001789">
    <property type="entry name" value="Sig_transdc_resp-reg_receiver"/>
</dbReference>
<evidence type="ECO:0000313" key="10">
    <source>
        <dbReference type="Proteomes" id="UP001597544"/>
    </source>
</evidence>
<keyword evidence="3" id="KW-0805">Transcription regulation</keyword>
<dbReference type="InterPro" id="IPR025943">
    <property type="entry name" value="Sigma_54_int_dom_ATP-bd_2"/>
</dbReference>
<dbReference type="SMART" id="SM00382">
    <property type="entry name" value="AAA"/>
    <property type="match status" value="1"/>
</dbReference>
<dbReference type="Pfam" id="PF00072">
    <property type="entry name" value="Response_reg"/>
    <property type="match status" value="1"/>
</dbReference>
<evidence type="ECO:0000313" key="9">
    <source>
        <dbReference type="EMBL" id="MFD2515447.1"/>
    </source>
</evidence>
<accession>A0ABW5IQZ6</accession>
<dbReference type="InterPro" id="IPR025944">
    <property type="entry name" value="Sigma_54_int_dom_CS"/>
</dbReference>
<sequence length="462" mass="52374">MEEKNLGRILVIDDNEDVLFSAKMLLKKHAKEVVMEKNPKKIPFLMNNEEFDLILLDMNFSQDITSGQEGFYWLKEILSYDPNAVVVMITAFGDVEMAVKALKEGATDFVLKPWQNEKLIATLSAASKLRNSYKEVNQLKEVNRALNTQISSGKNIIQGESKTMLHLFNIINKVAKTDADILLLGENGTGKEVIARTIHERSSRADKVFVTVDMGAVTESLFESELFGHKKGAFTDAKEDRIGRIEAANGGTLFLDEIGNLSLAMQAKLLTVLQRREVIRVGTNKPVPVNVRLICATNMPLKEMVQRNEFRQDLLYRINTVELNLPPLRERLEDIPLFAEHFLAIYAQKYKQPVKKLSASGLERLKRYNWPGNVRELQHALERASIMSENRELDADDFFFLAETEPLAASPQLEANSLDLDEIEREAVQRALQKHDGNISKAAKELGLSRGALYRRLEKYEL</sequence>
<dbReference type="PRINTS" id="PR01590">
    <property type="entry name" value="HTHFIS"/>
</dbReference>
<dbReference type="Pfam" id="PF02954">
    <property type="entry name" value="HTH_8"/>
    <property type="match status" value="1"/>
</dbReference>
<dbReference type="InterPro" id="IPR027417">
    <property type="entry name" value="P-loop_NTPase"/>
</dbReference>
<dbReference type="SUPFAM" id="SSF52172">
    <property type="entry name" value="CheY-like"/>
    <property type="match status" value="1"/>
</dbReference>
<dbReference type="PROSITE" id="PS50110">
    <property type="entry name" value="RESPONSE_REGULATORY"/>
    <property type="match status" value="1"/>
</dbReference>
<feature type="domain" description="Sigma-54 factor interaction" evidence="7">
    <location>
        <begin position="157"/>
        <end position="386"/>
    </location>
</feature>
<reference evidence="10" key="1">
    <citation type="journal article" date="2019" name="Int. J. Syst. Evol. Microbiol.">
        <title>The Global Catalogue of Microorganisms (GCM) 10K type strain sequencing project: providing services to taxonomists for standard genome sequencing and annotation.</title>
        <authorList>
            <consortium name="The Broad Institute Genomics Platform"/>
            <consortium name="The Broad Institute Genome Sequencing Center for Infectious Disease"/>
            <person name="Wu L."/>
            <person name="Ma J."/>
        </authorList>
    </citation>
    <scope>NUCLEOTIDE SEQUENCE [LARGE SCALE GENOMIC DNA]</scope>
    <source>
        <strain evidence="10">KCTC 42498</strain>
    </source>
</reference>
<evidence type="ECO:0000256" key="5">
    <source>
        <dbReference type="ARBA" id="ARBA00023163"/>
    </source>
</evidence>
<proteinExistence type="predicted"/>
<dbReference type="SUPFAM" id="SSF52540">
    <property type="entry name" value="P-loop containing nucleoside triphosphate hydrolases"/>
    <property type="match status" value="1"/>
</dbReference>
<dbReference type="Gene3D" id="3.40.50.300">
    <property type="entry name" value="P-loop containing nucleotide triphosphate hydrolases"/>
    <property type="match status" value="1"/>
</dbReference>
<dbReference type="Gene3D" id="1.10.10.60">
    <property type="entry name" value="Homeodomain-like"/>
    <property type="match status" value="1"/>
</dbReference>
<dbReference type="PANTHER" id="PTHR32071">
    <property type="entry name" value="TRANSCRIPTIONAL REGULATORY PROTEIN"/>
    <property type="match status" value="1"/>
</dbReference>
<evidence type="ECO:0000256" key="1">
    <source>
        <dbReference type="ARBA" id="ARBA00022741"/>
    </source>
</evidence>
<dbReference type="InterPro" id="IPR003593">
    <property type="entry name" value="AAA+_ATPase"/>
</dbReference>
<dbReference type="EMBL" id="JBHULU010000021">
    <property type="protein sequence ID" value="MFD2515447.1"/>
    <property type="molecule type" value="Genomic_DNA"/>
</dbReference>
<protein>
    <submittedName>
        <fullName evidence="9">Sigma-54-dependent transcriptional regulator</fullName>
    </submittedName>
</protein>
<evidence type="ECO:0000256" key="3">
    <source>
        <dbReference type="ARBA" id="ARBA00023015"/>
    </source>
</evidence>
<evidence type="ECO:0000259" key="7">
    <source>
        <dbReference type="PROSITE" id="PS50045"/>
    </source>
</evidence>
<dbReference type="PROSITE" id="PS50045">
    <property type="entry name" value="SIGMA54_INTERACT_4"/>
    <property type="match status" value="1"/>
</dbReference>
<dbReference type="InterPro" id="IPR002197">
    <property type="entry name" value="HTH_Fis"/>
</dbReference>
<dbReference type="SMART" id="SM00448">
    <property type="entry name" value="REC"/>
    <property type="match status" value="1"/>
</dbReference>
<keyword evidence="10" id="KW-1185">Reference proteome</keyword>
<feature type="modified residue" description="4-aspartylphosphate" evidence="6">
    <location>
        <position position="57"/>
    </location>
</feature>
<dbReference type="Pfam" id="PF00158">
    <property type="entry name" value="Sigma54_activat"/>
    <property type="match status" value="1"/>
</dbReference>
<keyword evidence="4" id="KW-0238">DNA-binding</keyword>
<dbReference type="PROSITE" id="PS00676">
    <property type="entry name" value="SIGMA54_INTERACT_2"/>
    <property type="match status" value="1"/>
</dbReference>
<dbReference type="InterPro" id="IPR002078">
    <property type="entry name" value="Sigma_54_int"/>
</dbReference>
<keyword evidence="5" id="KW-0804">Transcription</keyword>
<dbReference type="Gene3D" id="3.40.50.2300">
    <property type="match status" value="1"/>
</dbReference>
<comment type="caution">
    <text evidence="9">The sequence shown here is derived from an EMBL/GenBank/DDBJ whole genome shotgun (WGS) entry which is preliminary data.</text>
</comment>
<gene>
    <name evidence="9" type="ORF">ACFSRY_16360</name>
</gene>
<dbReference type="SUPFAM" id="SSF46689">
    <property type="entry name" value="Homeodomain-like"/>
    <property type="match status" value="1"/>
</dbReference>
<evidence type="ECO:0000256" key="6">
    <source>
        <dbReference type="PROSITE-ProRule" id="PRU00169"/>
    </source>
</evidence>